<evidence type="ECO:0000313" key="1">
    <source>
        <dbReference type="EMBL" id="KAJ8358858.1"/>
    </source>
</evidence>
<dbReference type="AlphaFoldDB" id="A0A9Q1FHC1"/>
<protein>
    <submittedName>
        <fullName evidence="1">Uncharacterized protein</fullName>
    </submittedName>
</protein>
<organism evidence="1 2">
    <name type="scientific">Synaphobranchus kaupii</name>
    <name type="common">Kaup's arrowtooth eel</name>
    <dbReference type="NCBI Taxonomy" id="118154"/>
    <lineage>
        <taxon>Eukaryota</taxon>
        <taxon>Metazoa</taxon>
        <taxon>Chordata</taxon>
        <taxon>Craniata</taxon>
        <taxon>Vertebrata</taxon>
        <taxon>Euteleostomi</taxon>
        <taxon>Actinopterygii</taxon>
        <taxon>Neopterygii</taxon>
        <taxon>Teleostei</taxon>
        <taxon>Anguilliformes</taxon>
        <taxon>Synaphobranchidae</taxon>
        <taxon>Synaphobranchus</taxon>
    </lineage>
</organism>
<reference evidence="1" key="1">
    <citation type="journal article" date="2023" name="Science">
        <title>Genome structures resolve the early diversification of teleost fishes.</title>
        <authorList>
            <person name="Parey E."/>
            <person name="Louis A."/>
            <person name="Montfort J."/>
            <person name="Bouchez O."/>
            <person name="Roques C."/>
            <person name="Iampietro C."/>
            <person name="Lluch J."/>
            <person name="Castinel A."/>
            <person name="Donnadieu C."/>
            <person name="Desvignes T."/>
            <person name="Floi Bucao C."/>
            <person name="Jouanno E."/>
            <person name="Wen M."/>
            <person name="Mejri S."/>
            <person name="Dirks R."/>
            <person name="Jansen H."/>
            <person name="Henkel C."/>
            <person name="Chen W.J."/>
            <person name="Zahm M."/>
            <person name="Cabau C."/>
            <person name="Klopp C."/>
            <person name="Thompson A.W."/>
            <person name="Robinson-Rechavi M."/>
            <person name="Braasch I."/>
            <person name="Lecointre G."/>
            <person name="Bobe J."/>
            <person name="Postlethwait J.H."/>
            <person name="Berthelot C."/>
            <person name="Roest Crollius H."/>
            <person name="Guiguen Y."/>
        </authorList>
    </citation>
    <scope>NUCLEOTIDE SEQUENCE</scope>
    <source>
        <strain evidence="1">WJC10195</strain>
    </source>
</reference>
<accession>A0A9Q1FHC1</accession>
<dbReference type="EMBL" id="JAINUF010000005">
    <property type="protein sequence ID" value="KAJ8358858.1"/>
    <property type="molecule type" value="Genomic_DNA"/>
</dbReference>
<keyword evidence="2" id="KW-1185">Reference proteome</keyword>
<proteinExistence type="predicted"/>
<name>A0A9Q1FHC1_SYNKA</name>
<gene>
    <name evidence="1" type="ORF">SKAU_G00153830</name>
</gene>
<comment type="caution">
    <text evidence="1">The sequence shown here is derived from an EMBL/GenBank/DDBJ whole genome shotgun (WGS) entry which is preliminary data.</text>
</comment>
<dbReference type="Proteomes" id="UP001152622">
    <property type="component" value="Chromosome 5"/>
</dbReference>
<sequence length="157" mass="17763">MLPMGLLGYCRRTEFQQLGARPNLALSRRVTLWNPGSLALRSPQATFRTAAVNALVFLKCYWASVAAADSELTFQWNPSPNAAVRARDRGERPGDGWRDLLPEDGKLGQEIRKLKRNWPDTCEEQMKNTLEHRSCSKNLASQQIRTMVQTEPHPLST</sequence>
<evidence type="ECO:0000313" key="2">
    <source>
        <dbReference type="Proteomes" id="UP001152622"/>
    </source>
</evidence>